<evidence type="ECO:0000259" key="4">
    <source>
        <dbReference type="PROSITE" id="PS50042"/>
    </source>
</evidence>
<accession>J9CXC2</accession>
<keyword evidence="3" id="KW-0804">Transcription</keyword>
<comment type="caution">
    <text evidence="5">The sequence shown here is derived from an EMBL/GenBank/DDBJ whole genome shotgun (WGS) entry which is preliminary data.</text>
</comment>
<name>J9CXC2_9ZZZZ</name>
<reference evidence="5" key="1">
    <citation type="journal article" date="2012" name="PLoS ONE">
        <title>Gene sets for utilization of primary and secondary nutrition supplies in the distal gut of endangered iberian lynx.</title>
        <authorList>
            <person name="Alcaide M."/>
            <person name="Messina E."/>
            <person name="Richter M."/>
            <person name="Bargiela R."/>
            <person name="Peplies J."/>
            <person name="Huws S.A."/>
            <person name="Newbold C.J."/>
            <person name="Golyshin P.N."/>
            <person name="Simon M.A."/>
            <person name="Lopez G."/>
            <person name="Yakimov M.M."/>
            <person name="Ferrer M."/>
        </authorList>
    </citation>
    <scope>NUCLEOTIDE SEQUENCE</scope>
</reference>
<dbReference type="GO" id="GO:0003700">
    <property type="term" value="F:DNA-binding transcription factor activity"/>
    <property type="evidence" value="ECO:0007669"/>
    <property type="project" value="TreeGrafter"/>
</dbReference>
<evidence type="ECO:0000256" key="2">
    <source>
        <dbReference type="ARBA" id="ARBA00023125"/>
    </source>
</evidence>
<dbReference type="InterPro" id="IPR012318">
    <property type="entry name" value="HTH_CRP"/>
</dbReference>
<protein>
    <submittedName>
        <fullName evidence="5">Transcription regulator, CRP family</fullName>
    </submittedName>
</protein>
<keyword evidence="1" id="KW-0805">Transcription regulation</keyword>
<dbReference type="PROSITE" id="PS50042">
    <property type="entry name" value="CNMP_BINDING_3"/>
    <property type="match status" value="1"/>
</dbReference>
<dbReference type="EMBL" id="AMCI01001647">
    <property type="protein sequence ID" value="EJX04911.1"/>
    <property type="molecule type" value="Genomic_DNA"/>
</dbReference>
<dbReference type="PANTHER" id="PTHR24567">
    <property type="entry name" value="CRP FAMILY TRANSCRIPTIONAL REGULATORY PROTEIN"/>
    <property type="match status" value="1"/>
</dbReference>
<dbReference type="Gene3D" id="2.60.120.10">
    <property type="entry name" value="Jelly Rolls"/>
    <property type="match status" value="1"/>
</dbReference>
<dbReference type="Pfam" id="PF13545">
    <property type="entry name" value="HTH_Crp_2"/>
    <property type="match status" value="1"/>
</dbReference>
<dbReference type="GO" id="GO:0005829">
    <property type="term" value="C:cytosol"/>
    <property type="evidence" value="ECO:0007669"/>
    <property type="project" value="TreeGrafter"/>
</dbReference>
<dbReference type="InterPro" id="IPR036390">
    <property type="entry name" value="WH_DNA-bd_sf"/>
</dbReference>
<dbReference type="SUPFAM" id="SSF51206">
    <property type="entry name" value="cAMP-binding domain-like"/>
    <property type="match status" value="1"/>
</dbReference>
<keyword evidence="2" id="KW-0238">DNA-binding</keyword>
<dbReference type="SUPFAM" id="SSF46785">
    <property type="entry name" value="Winged helix' DNA-binding domain"/>
    <property type="match status" value="1"/>
</dbReference>
<dbReference type="AlphaFoldDB" id="J9CXC2"/>
<evidence type="ECO:0000313" key="5">
    <source>
        <dbReference type="EMBL" id="EJX04911.1"/>
    </source>
</evidence>
<proteinExistence type="predicted"/>
<dbReference type="InterPro" id="IPR018490">
    <property type="entry name" value="cNMP-bd_dom_sf"/>
</dbReference>
<evidence type="ECO:0000256" key="1">
    <source>
        <dbReference type="ARBA" id="ARBA00023015"/>
    </source>
</evidence>
<dbReference type="GO" id="GO:0003677">
    <property type="term" value="F:DNA binding"/>
    <property type="evidence" value="ECO:0007669"/>
    <property type="project" value="UniProtKB-KW"/>
</dbReference>
<gene>
    <name evidence="5" type="ORF">EVA_06974</name>
</gene>
<dbReference type="InterPro" id="IPR050397">
    <property type="entry name" value="Env_Response_Regulators"/>
</dbReference>
<organism evidence="5">
    <name type="scientific">gut metagenome</name>
    <dbReference type="NCBI Taxonomy" id="749906"/>
    <lineage>
        <taxon>unclassified sequences</taxon>
        <taxon>metagenomes</taxon>
        <taxon>organismal metagenomes</taxon>
    </lineage>
</organism>
<feature type="domain" description="Cyclic nucleotide-binding" evidence="4">
    <location>
        <begin position="13"/>
        <end position="112"/>
    </location>
</feature>
<dbReference type="InterPro" id="IPR000595">
    <property type="entry name" value="cNMP-bd_dom"/>
</dbReference>
<evidence type="ECO:0000256" key="3">
    <source>
        <dbReference type="ARBA" id="ARBA00023163"/>
    </source>
</evidence>
<sequence>METMFDTLLQLPLFQGLCHEDFTKILDKVKLHFDKHKPGEMFIDSGDSCNQLCFLIKGKISMVTQSKGDIYTVFERIEAPYVIEPQALFGMKTLYASSYIAHTEAHTVNISKHFILNELFKYEIFRLNYMNIVSNRAQNLHAQLWEHPTEDLKEKIIRFFVQHCEKLKGEKIFKIKMDDLARYVDNSRLNTSKKLNEMQKEGLIELHRKEILISNLQALIDE</sequence>
<dbReference type="InterPro" id="IPR014710">
    <property type="entry name" value="RmlC-like_jellyroll"/>
</dbReference>
<dbReference type="PANTHER" id="PTHR24567:SF58">
    <property type="entry name" value="CYCLIC AMP-BINDING REGULATORY PROTEIN"/>
    <property type="match status" value="1"/>
</dbReference>